<dbReference type="EMBL" id="BGZK01000316">
    <property type="protein sequence ID" value="GBP36299.1"/>
    <property type="molecule type" value="Genomic_DNA"/>
</dbReference>
<keyword evidence="3" id="KW-1185">Reference proteome</keyword>
<name>A0A4C1VCF0_EUMVA</name>
<proteinExistence type="predicted"/>
<dbReference type="Proteomes" id="UP000299102">
    <property type="component" value="Unassembled WGS sequence"/>
</dbReference>
<reference evidence="2 3" key="1">
    <citation type="journal article" date="2019" name="Commun. Biol.">
        <title>The bagworm genome reveals a unique fibroin gene that provides high tensile strength.</title>
        <authorList>
            <person name="Kono N."/>
            <person name="Nakamura H."/>
            <person name="Ohtoshi R."/>
            <person name="Tomita M."/>
            <person name="Numata K."/>
            <person name="Arakawa K."/>
        </authorList>
    </citation>
    <scope>NUCLEOTIDE SEQUENCE [LARGE SCALE GENOMIC DNA]</scope>
</reference>
<feature type="region of interest" description="Disordered" evidence="1">
    <location>
        <begin position="180"/>
        <end position="204"/>
    </location>
</feature>
<evidence type="ECO:0000256" key="1">
    <source>
        <dbReference type="SAM" id="MobiDB-lite"/>
    </source>
</evidence>
<organism evidence="2 3">
    <name type="scientific">Eumeta variegata</name>
    <name type="common">Bagworm moth</name>
    <name type="synonym">Eumeta japonica</name>
    <dbReference type="NCBI Taxonomy" id="151549"/>
    <lineage>
        <taxon>Eukaryota</taxon>
        <taxon>Metazoa</taxon>
        <taxon>Ecdysozoa</taxon>
        <taxon>Arthropoda</taxon>
        <taxon>Hexapoda</taxon>
        <taxon>Insecta</taxon>
        <taxon>Pterygota</taxon>
        <taxon>Neoptera</taxon>
        <taxon>Endopterygota</taxon>
        <taxon>Lepidoptera</taxon>
        <taxon>Glossata</taxon>
        <taxon>Ditrysia</taxon>
        <taxon>Tineoidea</taxon>
        <taxon>Psychidae</taxon>
        <taxon>Oiketicinae</taxon>
        <taxon>Eumeta</taxon>
    </lineage>
</organism>
<comment type="caution">
    <text evidence="2">The sequence shown here is derived from an EMBL/GenBank/DDBJ whole genome shotgun (WGS) entry which is preliminary data.</text>
</comment>
<sequence length="292" mass="32489">MYRLLVIVCGECSHEALTRQVPATVKKCLRVLAPADDHGLASSTTLLNTIIYYLLVIHPSNHLRLLFGSRCAGAAPTTSGPYKCRYRGLTSWSEDLLSSEHCRCEVSNKNVATVYDKRSGGKEEGSGSVNPAQYIIRRQLKAAEFRALYCNNSKKLNKERRSALLPLTFILLRDVTGRVTTNQTSPHTRRSPRASKQVQGPPRPQLFKKYCKSEECGAEVGGGGWGSRALFQDRPELVLPRNSIHSSPRFIGSKARTPRRDRRRPRARGITYVKSFSSCAGADLALTVMKRV</sequence>
<evidence type="ECO:0000313" key="3">
    <source>
        <dbReference type="Proteomes" id="UP000299102"/>
    </source>
</evidence>
<gene>
    <name evidence="2" type="ORF">EVAR_85548_1</name>
</gene>
<dbReference type="AlphaFoldDB" id="A0A4C1VCF0"/>
<protein>
    <submittedName>
        <fullName evidence="2">Uncharacterized protein</fullName>
    </submittedName>
</protein>
<accession>A0A4C1VCF0</accession>
<evidence type="ECO:0000313" key="2">
    <source>
        <dbReference type="EMBL" id="GBP36299.1"/>
    </source>
</evidence>